<sequence length="53" mass="6161">MISHTQDESNPTKEIGKFVAINNQKVYNYYLNNNLRHTAGLAYQAHPVSQDYY</sequence>
<name>X0YWS5_9ZZZZ</name>
<reference evidence="1" key="1">
    <citation type="journal article" date="2014" name="Front. Microbiol.">
        <title>High frequency of phylogenetically diverse reductive dehalogenase-homologous genes in deep subseafloor sedimentary metagenomes.</title>
        <authorList>
            <person name="Kawai M."/>
            <person name="Futagami T."/>
            <person name="Toyoda A."/>
            <person name="Takaki Y."/>
            <person name="Nishi S."/>
            <person name="Hori S."/>
            <person name="Arai W."/>
            <person name="Tsubouchi T."/>
            <person name="Morono Y."/>
            <person name="Uchiyama I."/>
            <person name="Ito T."/>
            <person name="Fujiyama A."/>
            <person name="Inagaki F."/>
            <person name="Takami H."/>
        </authorList>
    </citation>
    <scope>NUCLEOTIDE SEQUENCE</scope>
    <source>
        <strain evidence="1">Expedition CK06-06</strain>
    </source>
</reference>
<dbReference type="EMBL" id="BARS01054701">
    <property type="protein sequence ID" value="GAG51017.1"/>
    <property type="molecule type" value="Genomic_DNA"/>
</dbReference>
<dbReference type="AlphaFoldDB" id="X0YWS5"/>
<accession>X0YWS5</accession>
<comment type="caution">
    <text evidence="1">The sequence shown here is derived from an EMBL/GenBank/DDBJ whole genome shotgun (WGS) entry which is preliminary data.</text>
</comment>
<proteinExistence type="predicted"/>
<evidence type="ECO:0000313" key="1">
    <source>
        <dbReference type="EMBL" id="GAG51017.1"/>
    </source>
</evidence>
<organism evidence="1">
    <name type="scientific">marine sediment metagenome</name>
    <dbReference type="NCBI Taxonomy" id="412755"/>
    <lineage>
        <taxon>unclassified sequences</taxon>
        <taxon>metagenomes</taxon>
        <taxon>ecological metagenomes</taxon>
    </lineage>
</organism>
<gene>
    <name evidence="1" type="ORF">S01H1_80925</name>
</gene>
<protein>
    <submittedName>
        <fullName evidence="1">Uncharacterized protein</fullName>
    </submittedName>
</protein>